<accession>A0A1M6TXV3</accession>
<dbReference type="EMBL" id="FNTI01000001">
    <property type="protein sequence ID" value="SEC35831.1"/>
    <property type="molecule type" value="Genomic_DNA"/>
</dbReference>
<dbReference type="OrthoDB" id="8244487at2"/>
<dbReference type="Proteomes" id="UP000183208">
    <property type="component" value="Unassembled WGS sequence"/>
</dbReference>
<dbReference type="AlphaFoldDB" id="A0A1M6TXV3"/>
<name>A0A1M6TXV3_9BRAD</name>
<organism evidence="1 2">
    <name type="scientific">Bradyrhizobium lablabi</name>
    <dbReference type="NCBI Taxonomy" id="722472"/>
    <lineage>
        <taxon>Bacteria</taxon>
        <taxon>Pseudomonadati</taxon>
        <taxon>Pseudomonadota</taxon>
        <taxon>Alphaproteobacteria</taxon>
        <taxon>Hyphomicrobiales</taxon>
        <taxon>Nitrobacteraceae</taxon>
        <taxon>Bradyrhizobium</taxon>
    </lineage>
</organism>
<gene>
    <name evidence="1" type="ORF">SAMN05444171_1223</name>
</gene>
<dbReference type="PROSITE" id="PS51257">
    <property type="entry name" value="PROKAR_LIPOPROTEIN"/>
    <property type="match status" value="1"/>
</dbReference>
<proteinExistence type="predicted"/>
<protein>
    <submittedName>
        <fullName evidence="1">Uncharacterized protein</fullName>
    </submittedName>
</protein>
<evidence type="ECO:0000313" key="2">
    <source>
        <dbReference type="Proteomes" id="UP000183208"/>
    </source>
</evidence>
<evidence type="ECO:0000313" key="1">
    <source>
        <dbReference type="EMBL" id="SEC35831.1"/>
    </source>
</evidence>
<reference evidence="1 2" key="1">
    <citation type="submission" date="2016-10" db="EMBL/GenBank/DDBJ databases">
        <authorList>
            <person name="de Groot N.N."/>
        </authorList>
    </citation>
    <scope>NUCLEOTIDE SEQUENCE [LARGE SCALE GENOMIC DNA]</scope>
    <source>
        <strain evidence="1 2">GAS522</strain>
    </source>
</reference>
<sequence>MRHLAILLTVAALVTSCSPEEQATGSVSKCATDLYRSYNPKAMVQCVDVCIKCDHGTATTCSTSCTLKGAR</sequence>